<feature type="repeat" description="TPR" evidence="3">
    <location>
        <begin position="52"/>
        <end position="85"/>
    </location>
</feature>
<dbReference type="PANTHER" id="PTHR22904">
    <property type="entry name" value="TPR REPEAT CONTAINING PROTEIN"/>
    <property type="match status" value="1"/>
</dbReference>
<dbReference type="SMART" id="SM00028">
    <property type="entry name" value="TPR"/>
    <property type="match status" value="3"/>
</dbReference>
<reference evidence="5" key="1">
    <citation type="submission" date="2021-01" db="EMBL/GenBank/DDBJ databases">
        <authorList>
            <person name="Corre E."/>
            <person name="Pelletier E."/>
            <person name="Niang G."/>
            <person name="Scheremetjew M."/>
            <person name="Finn R."/>
            <person name="Kale V."/>
            <person name="Holt S."/>
            <person name="Cochrane G."/>
            <person name="Meng A."/>
            <person name="Brown T."/>
            <person name="Cohen L."/>
        </authorList>
    </citation>
    <scope>NUCLEOTIDE SEQUENCE</scope>
    <source>
        <strain evidence="5">PLY182g</strain>
    </source>
</reference>
<dbReference type="PANTHER" id="PTHR22904:SF533">
    <property type="entry name" value="HSP70-HSP90 ORGANIZING PROTEIN 3"/>
    <property type="match status" value="1"/>
</dbReference>
<protein>
    <submittedName>
        <fullName evidence="5">Uncharacterized protein</fullName>
    </submittedName>
</protein>
<feature type="region of interest" description="Disordered" evidence="4">
    <location>
        <begin position="171"/>
        <end position="196"/>
    </location>
</feature>
<dbReference type="Pfam" id="PF13181">
    <property type="entry name" value="TPR_8"/>
    <property type="match status" value="1"/>
</dbReference>
<dbReference type="AlphaFoldDB" id="A0A7S0L528"/>
<dbReference type="EMBL" id="HBEY01005741">
    <property type="protein sequence ID" value="CAD8599481.1"/>
    <property type="molecule type" value="Transcribed_RNA"/>
</dbReference>
<name>A0A7S0L528_9EUKA</name>
<keyword evidence="2 3" id="KW-0802">TPR repeat</keyword>
<keyword evidence="1" id="KW-0677">Repeat</keyword>
<dbReference type="InterPro" id="IPR011990">
    <property type="entry name" value="TPR-like_helical_dom_sf"/>
</dbReference>
<evidence type="ECO:0000256" key="4">
    <source>
        <dbReference type="SAM" id="MobiDB-lite"/>
    </source>
</evidence>
<gene>
    <name evidence="5" type="ORF">CPEL01642_LOCUS2811</name>
</gene>
<dbReference type="SUPFAM" id="SSF48452">
    <property type="entry name" value="TPR-like"/>
    <property type="match status" value="1"/>
</dbReference>
<dbReference type="PROSITE" id="PS50005">
    <property type="entry name" value="TPR"/>
    <property type="match status" value="1"/>
</dbReference>
<organism evidence="5">
    <name type="scientific">Coccolithus braarudii</name>
    <dbReference type="NCBI Taxonomy" id="221442"/>
    <lineage>
        <taxon>Eukaryota</taxon>
        <taxon>Haptista</taxon>
        <taxon>Haptophyta</taxon>
        <taxon>Prymnesiophyceae</taxon>
        <taxon>Coccolithales</taxon>
        <taxon>Coccolithaceae</taxon>
        <taxon>Coccolithus</taxon>
    </lineage>
</organism>
<dbReference type="GO" id="GO:0051879">
    <property type="term" value="F:Hsp90 protein binding"/>
    <property type="evidence" value="ECO:0007669"/>
    <property type="project" value="TreeGrafter"/>
</dbReference>
<evidence type="ECO:0000256" key="3">
    <source>
        <dbReference type="PROSITE-ProRule" id="PRU00339"/>
    </source>
</evidence>
<sequence>MGALELYTSALSLEPASHTLLSNRSLAHARLNEFVPALADAEACIDLSPSWHKAFMRKGAALMGLNRHTEAEAAFAEAVRLSPEEAAAKDAWADARQKAAMADLNTRVLEFARHKQTGAALVKAGEYDEAVREYAAALETMQVLLDRLPSTDASPIREKVRQCKIEMERELENATSRKADRDAQSIPLNGMSDVSS</sequence>
<evidence type="ECO:0000313" key="5">
    <source>
        <dbReference type="EMBL" id="CAD8599481.1"/>
    </source>
</evidence>
<evidence type="ECO:0000256" key="1">
    <source>
        <dbReference type="ARBA" id="ARBA00022737"/>
    </source>
</evidence>
<accession>A0A7S0L528</accession>
<dbReference type="InterPro" id="IPR019734">
    <property type="entry name" value="TPR_rpt"/>
</dbReference>
<dbReference type="Gene3D" id="1.25.40.10">
    <property type="entry name" value="Tetratricopeptide repeat domain"/>
    <property type="match status" value="1"/>
</dbReference>
<proteinExistence type="predicted"/>
<evidence type="ECO:0000256" key="2">
    <source>
        <dbReference type="ARBA" id="ARBA00022803"/>
    </source>
</evidence>
<feature type="compositionally biased region" description="Basic and acidic residues" evidence="4">
    <location>
        <begin position="171"/>
        <end position="183"/>
    </location>
</feature>